<dbReference type="Pfam" id="PF07075">
    <property type="entry name" value="NamZ_N"/>
    <property type="match status" value="1"/>
</dbReference>
<evidence type="ECO:0000259" key="3">
    <source>
        <dbReference type="Pfam" id="PF20732"/>
    </source>
</evidence>
<dbReference type="InterPro" id="IPR048503">
    <property type="entry name" value="NamZ_C"/>
</dbReference>
<dbReference type="AlphaFoldDB" id="A0AAE3MMT6"/>
<dbReference type="EMBL" id="JAPFQP010000004">
    <property type="protein sequence ID" value="MCX2720626.1"/>
    <property type="molecule type" value="Genomic_DNA"/>
</dbReference>
<evidence type="ECO:0000313" key="4">
    <source>
        <dbReference type="EMBL" id="MCX2720626.1"/>
    </source>
</evidence>
<dbReference type="GO" id="GO:0033922">
    <property type="term" value="F:peptidoglycan beta-N-acetylmuramidase activity"/>
    <property type="evidence" value="ECO:0007669"/>
    <property type="project" value="InterPro"/>
</dbReference>
<dbReference type="PANTHER" id="PTHR42915:SF1">
    <property type="entry name" value="PEPTIDOGLYCAN BETA-N-ACETYLMURAMIDASE NAMZ"/>
    <property type="match status" value="1"/>
</dbReference>
<protein>
    <submittedName>
        <fullName evidence="4">DUF1343 domain-containing protein</fullName>
    </submittedName>
</protein>
<gene>
    <name evidence="4" type="ORF">OO016_13515</name>
</gene>
<dbReference type="Gene3D" id="3.90.1150.140">
    <property type="match status" value="1"/>
</dbReference>
<dbReference type="Pfam" id="PF20732">
    <property type="entry name" value="NamZ_C"/>
    <property type="match status" value="1"/>
</dbReference>
<dbReference type="Proteomes" id="UP001207116">
    <property type="component" value="Unassembled WGS sequence"/>
</dbReference>
<feature type="domain" description="Peptidoglycan beta-N-acetylmuramidase NamZ C-terminal" evidence="3">
    <location>
        <begin position="277"/>
        <end position="415"/>
    </location>
</feature>
<evidence type="ECO:0000256" key="1">
    <source>
        <dbReference type="SAM" id="SignalP"/>
    </source>
</evidence>
<feature type="domain" description="Peptidoglycan beta-N-acetylmuramidase NamZ N-terminal" evidence="2">
    <location>
        <begin position="65"/>
        <end position="272"/>
    </location>
</feature>
<dbReference type="PIRSF" id="PIRSF016719">
    <property type="entry name" value="UCP016719"/>
    <property type="match status" value="1"/>
</dbReference>
<dbReference type="InterPro" id="IPR048502">
    <property type="entry name" value="NamZ_N"/>
</dbReference>
<evidence type="ECO:0000313" key="5">
    <source>
        <dbReference type="Proteomes" id="UP001207116"/>
    </source>
</evidence>
<feature type="signal peptide" evidence="1">
    <location>
        <begin position="1"/>
        <end position="25"/>
    </location>
</feature>
<name>A0AAE3MMT6_9FLAO</name>
<keyword evidence="1" id="KW-0732">Signal</keyword>
<dbReference type="PANTHER" id="PTHR42915">
    <property type="entry name" value="HYPOTHETICAL 460 KDA PROTEIN IN FEUA-SIGW INTERGENIC REGION [PRECURSOR]"/>
    <property type="match status" value="1"/>
</dbReference>
<dbReference type="Gene3D" id="3.40.50.12170">
    <property type="entry name" value="Uncharacterised protein PF07075, DUF1343"/>
    <property type="match status" value="1"/>
</dbReference>
<dbReference type="RefSeq" id="WP_266015070.1">
    <property type="nucleotide sequence ID" value="NZ_JAPFQP010000004.1"/>
</dbReference>
<evidence type="ECO:0000259" key="2">
    <source>
        <dbReference type="Pfam" id="PF07075"/>
    </source>
</evidence>
<reference evidence="4" key="1">
    <citation type="submission" date="2022-11" db="EMBL/GenBank/DDBJ databases">
        <title>The characterization of three novel Bacteroidetes species and genomic analysis of their roles in tidal elemental geochemical cycles.</title>
        <authorList>
            <person name="Ma K.-J."/>
        </authorList>
    </citation>
    <scope>NUCLEOTIDE SEQUENCE</scope>
    <source>
        <strain evidence="4">M415</strain>
    </source>
</reference>
<comment type="caution">
    <text evidence="4">The sequence shown here is derived from an EMBL/GenBank/DDBJ whole genome shotgun (WGS) entry which is preliminary data.</text>
</comment>
<keyword evidence="5" id="KW-1185">Reference proteome</keyword>
<sequence length="416" mass="46114">MPFMSGLKNTLFLWFLWLMACGNIANDKTTDTTASGSVSAEVEKAIVVAANRTSEYLKLLRGKKVGIVANPTSVIFRGPTDPHQGYTHLIDSLLSLDINIIKVFSPEHGFRGMADAGEAVKDGVDTQTGLPITSLYGKNRKPTASQLEGLDLVLFDIQDVGVRFYTYIATLQLVMEACAAKNIPVLVLDRPNPNGHYVDGPTMEKEHQGFLGMTPIPLVYGMTIGEYAIMINEEGWLEGGVKADLTVIPLENYTHEKTYSLPIRPSPNLPNDQAINLYPSLGLFEGTHVNAGRGTEFQFQRFGAPFLSEEHFEFSYTPEPNFGSKNPKHKGEICHGLDLSKYPRMSVVSLKWLISAYEHSRDQSAFFKTSGFTKHAGTTKLQLAIESGLGEEEIRKSWQADLARFKAIRAKYLIYP</sequence>
<dbReference type="InterPro" id="IPR008302">
    <property type="entry name" value="NamZ"/>
</dbReference>
<feature type="chain" id="PRO_5042151469" evidence="1">
    <location>
        <begin position="26"/>
        <end position="416"/>
    </location>
</feature>
<accession>A0AAE3MMT6</accession>
<organism evidence="4 5">
    <name type="scientific">Lentiprolixibacter aurantiacus</name>
    <dbReference type="NCBI Taxonomy" id="2993939"/>
    <lineage>
        <taxon>Bacteria</taxon>
        <taxon>Pseudomonadati</taxon>
        <taxon>Bacteroidota</taxon>
        <taxon>Flavobacteriia</taxon>
        <taxon>Flavobacteriales</taxon>
        <taxon>Flavobacteriaceae</taxon>
        <taxon>Lentiprolixibacter</taxon>
    </lineage>
</organism>
<proteinExistence type="predicted"/>